<keyword evidence="4" id="KW-1185">Reference proteome</keyword>
<dbReference type="eggNOG" id="COG4926">
    <property type="taxonomic scope" value="Bacteria"/>
</dbReference>
<proteinExistence type="predicted"/>
<protein>
    <recommendedName>
        <fullName evidence="2">Tail spike domain-containing protein</fullName>
    </recommendedName>
</protein>
<dbReference type="AlphaFoldDB" id="E0NDC7"/>
<reference evidence="3" key="1">
    <citation type="submission" date="2010-07" db="EMBL/GenBank/DDBJ databases">
        <authorList>
            <person name="Muzny D."/>
            <person name="Qin X."/>
            <person name="Deng J."/>
            <person name="Jiang H."/>
            <person name="Liu Y."/>
            <person name="Qu J."/>
            <person name="Song X.-Z."/>
            <person name="Zhang L."/>
            <person name="Thornton R."/>
            <person name="Coyle M."/>
            <person name="Francisco L."/>
            <person name="Jackson L."/>
            <person name="Javaid M."/>
            <person name="Korchina V."/>
            <person name="Kovar C."/>
            <person name="Mata R."/>
            <person name="Mathew T."/>
            <person name="Ngo R."/>
            <person name="Nguyen L."/>
            <person name="Nguyen N."/>
            <person name="Okwuonu G."/>
            <person name="Ongeri F."/>
            <person name="Pham C."/>
            <person name="Simmons D."/>
            <person name="Wilczek-Boney K."/>
            <person name="Hale W."/>
            <person name="Jakkamsetti A."/>
            <person name="Pham P."/>
            <person name="Ruth R."/>
            <person name="San Lucas F."/>
            <person name="Warren J."/>
            <person name="Zhang J."/>
            <person name="Zhao Z."/>
            <person name="Zhou C."/>
            <person name="Zhu D."/>
            <person name="Lee S."/>
            <person name="Bess C."/>
            <person name="Blankenburg K."/>
            <person name="Forbes L."/>
            <person name="Fu Q."/>
            <person name="Gubbala S."/>
            <person name="Hirani K."/>
            <person name="Jayaseelan J.C."/>
            <person name="Lara F."/>
            <person name="Munidasa M."/>
            <person name="Palculict T."/>
            <person name="Patil S."/>
            <person name="Pu L.-L."/>
            <person name="Saada N."/>
            <person name="Tang L."/>
            <person name="Weissenberger G."/>
            <person name="Zhu Y."/>
            <person name="Hemphill L."/>
            <person name="Shang Y."/>
            <person name="Youmans B."/>
            <person name="Ayvaz T."/>
            <person name="Ross M."/>
            <person name="Santibanez J."/>
            <person name="Aqrawi P."/>
            <person name="Gross S."/>
            <person name="Joshi V."/>
            <person name="Fowler G."/>
            <person name="Nazareth L."/>
            <person name="Reid J."/>
            <person name="Worley K."/>
            <person name="Petrosino J."/>
            <person name="Highlander S."/>
            <person name="Gibbs R."/>
        </authorList>
    </citation>
    <scope>NUCLEOTIDE SEQUENCE [LARGE SCALE GENOMIC DNA]</scope>
    <source>
        <strain evidence="3">DSM 20284</strain>
    </source>
</reference>
<comment type="caution">
    <text evidence="3">The sequence shown here is derived from an EMBL/GenBank/DDBJ whole genome shotgun (WGS) entry which is preliminary data.</text>
</comment>
<name>E0NDC7_PEDAC</name>
<dbReference type="Proteomes" id="UP000004470">
    <property type="component" value="Unassembled WGS sequence"/>
</dbReference>
<dbReference type="InterPro" id="IPR010572">
    <property type="entry name" value="Tail_dom"/>
</dbReference>
<dbReference type="EMBL" id="AEEG01000002">
    <property type="protein sequence ID" value="EFL96248.1"/>
    <property type="molecule type" value="Genomic_DNA"/>
</dbReference>
<dbReference type="Pfam" id="PF06605">
    <property type="entry name" value="Prophage_tail"/>
    <property type="match status" value="1"/>
</dbReference>
<feature type="region of interest" description="Disordered" evidence="1">
    <location>
        <begin position="136"/>
        <end position="155"/>
    </location>
</feature>
<dbReference type="HOGENOM" id="CLU_1577008_0_0_9"/>
<organism evidence="3 4">
    <name type="scientific">Pediococcus acidilactici DSM 20284</name>
    <dbReference type="NCBI Taxonomy" id="862514"/>
    <lineage>
        <taxon>Bacteria</taxon>
        <taxon>Bacillati</taxon>
        <taxon>Bacillota</taxon>
        <taxon>Bacilli</taxon>
        <taxon>Lactobacillales</taxon>
        <taxon>Lactobacillaceae</taxon>
        <taxon>Pediococcus</taxon>
        <taxon>Pediococcus acidilactici group</taxon>
    </lineage>
</organism>
<sequence>MFRGDKMAKKPIPSAEYSSPLKDIYGKIDAEPIQDDRFTDSNSLLEYLKTKLNDQPDIQYTMDFANFSKGAPLADFNNVSPGNYGWLRNRFGLDVEVRVTSNVWYPQEPELVPQLTFGTRKKTLTQIQSDERRQIKAMPQISKAAKDASSKAEVALNSRLTGEVVGEVD</sequence>
<evidence type="ECO:0000313" key="3">
    <source>
        <dbReference type="EMBL" id="EFL96248.1"/>
    </source>
</evidence>
<evidence type="ECO:0000259" key="2">
    <source>
        <dbReference type="Pfam" id="PF06605"/>
    </source>
</evidence>
<evidence type="ECO:0000256" key="1">
    <source>
        <dbReference type="SAM" id="MobiDB-lite"/>
    </source>
</evidence>
<feature type="domain" description="Tail spike" evidence="2">
    <location>
        <begin position="10"/>
        <end position="129"/>
    </location>
</feature>
<accession>E0NDC7</accession>
<evidence type="ECO:0000313" key="4">
    <source>
        <dbReference type="Proteomes" id="UP000004470"/>
    </source>
</evidence>
<gene>
    <name evidence="3" type="ORF">HMPREF0623_0299</name>
</gene>